<name>A0ABM9E2S5_9HYPH</name>
<keyword evidence="3" id="KW-1185">Reference proteome</keyword>
<dbReference type="Proteomes" id="UP001152604">
    <property type="component" value="Unassembled WGS sequence"/>
</dbReference>
<dbReference type="EMBL" id="CAKXZS010000024">
    <property type="protein sequence ID" value="CAH2402991.1"/>
    <property type="molecule type" value="Genomic_DNA"/>
</dbReference>
<feature type="chain" id="PRO_5046885605" description="Porin family protein" evidence="1">
    <location>
        <begin position="24"/>
        <end position="271"/>
    </location>
</feature>
<evidence type="ECO:0000313" key="3">
    <source>
        <dbReference type="Proteomes" id="UP001152604"/>
    </source>
</evidence>
<keyword evidence="1" id="KW-0732">Signal</keyword>
<comment type="caution">
    <text evidence="2">The sequence shown here is derived from an EMBL/GenBank/DDBJ whole genome shotgun (WGS) entry which is preliminary data.</text>
</comment>
<accession>A0ABM9E2S5</accession>
<proteinExistence type="predicted"/>
<evidence type="ECO:0000256" key="1">
    <source>
        <dbReference type="SAM" id="SignalP"/>
    </source>
</evidence>
<dbReference type="RefSeq" id="WP_254026361.1">
    <property type="nucleotide sequence ID" value="NZ_CAKXZS010000024.1"/>
</dbReference>
<reference evidence="2" key="1">
    <citation type="submission" date="2022-03" db="EMBL/GenBank/DDBJ databases">
        <authorList>
            <person name="Brunel B."/>
        </authorList>
    </citation>
    <scope>NUCLEOTIDE SEQUENCE</scope>
    <source>
        <strain evidence="2">STM4922sample</strain>
    </source>
</reference>
<protein>
    <recommendedName>
        <fullName evidence="4">Porin family protein</fullName>
    </recommendedName>
</protein>
<gene>
    <name evidence="2" type="ORF">MES4922_300158</name>
</gene>
<evidence type="ECO:0000313" key="2">
    <source>
        <dbReference type="EMBL" id="CAH2402991.1"/>
    </source>
</evidence>
<feature type="signal peptide" evidence="1">
    <location>
        <begin position="1"/>
        <end position="23"/>
    </location>
</feature>
<organism evidence="2 3">
    <name type="scientific">Mesorhizobium ventifaucium</name>
    <dbReference type="NCBI Taxonomy" id="666020"/>
    <lineage>
        <taxon>Bacteria</taxon>
        <taxon>Pseudomonadati</taxon>
        <taxon>Pseudomonadota</taxon>
        <taxon>Alphaproteobacteria</taxon>
        <taxon>Hyphomicrobiales</taxon>
        <taxon>Phyllobacteriaceae</taxon>
        <taxon>Mesorhizobium</taxon>
    </lineage>
</organism>
<evidence type="ECO:0008006" key="4">
    <source>
        <dbReference type="Google" id="ProtNLM"/>
    </source>
</evidence>
<sequence length="271" mass="28739">MNIRETLISALAATLLGITCAQAADVAVEAPPEAPLPTSEWTFSVAPYFWGAGLQGDVGLFGREPVDIDMSFGDIFDNLRFGGMVVAEATNGTWGLVADIIYVKIEDDESVTRTVGGIPLTLAGSVETSSLTATFMGEYRAIAQPTATLDLMAGARIWSVDNDIELSLAAGGPPLAAFSGSDGSTWVDPVIGLKGRYDINASWYLTGWGIIGGFGAGSDITWDVLGGVGYQWNERFSFVAGYRALGVDYEDDGFVYDVIQHGPILGTVIRF</sequence>